<comment type="caution">
    <text evidence="2">The sequence shown here is derived from an EMBL/GenBank/DDBJ whole genome shotgun (WGS) entry which is preliminary data.</text>
</comment>
<dbReference type="AlphaFoldDB" id="A0A8H4GGR8"/>
<protein>
    <submittedName>
        <fullName evidence="2">Uncharacterized protein</fullName>
    </submittedName>
</protein>
<dbReference type="EMBL" id="JAAAPX010000321">
    <property type="protein sequence ID" value="KAF4225892.1"/>
    <property type="molecule type" value="Genomic_DNA"/>
</dbReference>
<sequence>MTKQLLYVYLPNHNAIICQDHCLQLLTLPQGVQPQQDYIDFLACGIYLSSSAWQVWEHHYQHHPTVCWEDPWQVVGVPSAQPWDPLPMQPTSTATTPSQPQTAQPTLALTKPSIPQHRTDKEALGSCCS</sequence>
<keyword evidence="3" id="KW-1185">Reference proteome</keyword>
<organism evidence="2 3">
    <name type="scientific">Aspergillus fumigatiaffinis</name>
    <dbReference type="NCBI Taxonomy" id="340414"/>
    <lineage>
        <taxon>Eukaryota</taxon>
        <taxon>Fungi</taxon>
        <taxon>Dikarya</taxon>
        <taxon>Ascomycota</taxon>
        <taxon>Pezizomycotina</taxon>
        <taxon>Eurotiomycetes</taxon>
        <taxon>Eurotiomycetidae</taxon>
        <taxon>Eurotiales</taxon>
        <taxon>Aspergillaceae</taxon>
        <taxon>Aspergillus</taxon>
        <taxon>Aspergillus subgen. Fumigati</taxon>
    </lineage>
</organism>
<evidence type="ECO:0000313" key="3">
    <source>
        <dbReference type="Proteomes" id="UP000653565"/>
    </source>
</evidence>
<proteinExistence type="predicted"/>
<accession>A0A8H4GGR8</accession>
<evidence type="ECO:0000313" key="2">
    <source>
        <dbReference type="EMBL" id="KAF4225892.1"/>
    </source>
</evidence>
<dbReference type="Proteomes" id="UP000653565">
    <property type="component" value="Unassembled WGS sequence"/>
</dbReference>
<reference evidence="2" key="2">
    <citation type="submission" date="2020-04" db="EMBL/GenBank/DDBJ databases">
        <authorList>
            <person name="Santos R.A.C."/>
            <person name="Steenwyk J.L."/>
            <person name="Rivero-Menendez O."/>
            <person name="Mead M.E."/>
            <person name="Silva L.P."/>
            <person name="Bastos R.W."/>
            <person name="Alastruey-Izquierdo A."/>
            <person name="Goldman G.H."/>
            <person name="Rokas A."/>
        </authorList>
    </citation>
    <scope>NUCLEOTIDE SEQUENCE</scope>
    <source>
        <strain evidence="2">CNM-CM6805</strain>
    </source>
</reference>
<evidence type="ECO:0000256" key="1">
    <source>
        <dbReference type="SAM" id="MobiDB-lite"/>
    </source>
</evidence>
<gene>
    <name evidence="2" type="ORF">CNMCM6805_005786</name>
</gene>
<feature type="compositionally biased region" description="Low complexity" evidence="1">
    <location>
        <begin position="89"/>
        <end position="106"/>
    </location>
</feature>
<feature type="region of interest" description="Disordered" evidence="1">
    <location>
        <begin position="79"/>
        <end position="129"/>
    </location>
</feature>
<reference evidence="2" key="1">
    <citation type="journal article" date="2020" name="bioRxiv">
        <title>Genomic and phenotypic heterogeneity of clinical isolates of the human pathogens Aspergillus fumigatus, Aspergillus lentulus and Aspergillus fumigatiaffinis.</title>
        <authorList>
            <person name="dos Santos R.A.C."/>
            <person name="Steenwyk J.L."/>
            <person name="Rivero-Menendez O."/>
            <person name="Mead M.E."/>
            <person name="Silva L.P."/>
            <person name="Bastos R.W."/>
            <person name="Alastruey-Izquierdo A."/>
            <person name="Goldman G.H."/>
            <person name="Rokas A."/>
        </authorList>
    </citation>
    <scope>NUCLEOTIDE SEQUENCE</scope>
    <source>
        <strain evidence="2">CNM-CM6805</strain>
    </source>
</reference>
<name>A0A8H4GGR8_9EURO</name>